<keyword evidence="7" id="KW-0906">Nuclear pore complex</keyword>
<comment type="similarity">
    <text evidence="2">Belongs to the GLE1 family.</text>
</comment>
<dbReference type="OrthoDB" id="420884at2759"/>
<dbReference type="InterPro" id="IPR012476">
    <property type="entry name" value="GLE1"/>
</dbReference>
<evidence type="ECO:0000256" key="10">
    <source>
        <dbReference type="ARBA" id="ARBA00029983"/>
    </source>
</evidence>
<dbReference type="GO" id="GO:0005543">
    <property type="term" value="F:phospholipid binding"/>
    <property type="evidence" value="ECO:0007669"/>
    <property type="project" value="TreeGrafter"/>
</dbReference>
<feature type="compositionally biased region" description="Low complexity" evidence="11">
    <location>
        <begin position="1"/>
        <end position="28"/>
    </location>
</feature>
<dbReference type="EMBL" id="NLAX01000701">
    <property type="protein sequence ID" value="PKS07959.1"/>
    <property type="molecule type" value="Genomic_DNA"/>
</dbReference>
<accession>A0A2N3N692</accession>
<evidence type="ECO:0000256" key="3">
    <source>
        <dbReference type="ARBA" id="ARBA00022448"/>
    </source>
</evidence>
<comment type="subcellular location">
    <subcellularLocation>
        <location evidence="1">Nucleus</location>
        <location evidence="1">Nuclear pore complex</location>
    </subcellularLocation>
</comment>
<evidence type="ECO:0000256" key="9">
    <source>
        <dbReference type="ARBA" id="ARBA00026227"/>
    </source>
</evidence>
<dbReference type="AlphaFoldDB" id="A0A2N3N692"/>
<dbReference type="GO" id="GO:0031369">
    <property type="term" value="F:translation initiation factor binding"/>
    <property type="evidence" value="ECO:0007669"/>
    <property type="project" value="TreeGrafter"/>
</dbReference>
<dbReference type="Gene3D" id="1.25.40.510">
    <property type="entry name" value="GLE1-like"/>
    <property type="match status" value="1"/>
</dbReference>
<evidence type="ECO:0000256" key="2">
    <source>
        <dbReference type="ARBA" id="ARBA00011056"/>
    </source>
</evidence>
<dbReference type="PANTHER" id="PTHR12960:SF0">
    <property type="entry name" value="MRNA EXPORT FACTOR GLE1"/>
    <property type="match status" value="1"/>
</dbReference>
<feature type="region of interest" description="Disordered" evidence="11">
    <location>
        <begin position="1"/>
        <end position="35"/>
    </location>
</feature>
<dbReference type="Proteomes" id="UP000233524">
    <property type="component" value="Unassembled WGS sequence"/>
</dbReference>
<dbReference type="GO" id="GO:0000822">
    <property type="term" value="F:inositol hexakisphosphate binding"/>
    <property type="evidence" value="ECO:0007669"/>
    <property type="project" value="TreeGrafter"/>
</dbReference>
<feature type="compositionally biased region" description="Polar residues" evidence="11">
    <location>
        <begin position="131"/>
        <end position="144"/>
    </location>
</feature>
<evidence type="ECO:0000256" key="5">
    <source>
        <dbReference type="ARBA" id="ARBA00022927"/>
    </source>
</evidence>
<sequence length="544" mass="59586">MSRASISSRRSYTQSSPERSLSHLSSILSDDRNTELSHRDALLAAQVEHERVRIAALRVLELDQLEETKQKILAEQEKEKERLRREHELIEEEKRLRALRAQKVPKPPPEPEPEPEPARVAPQAVEKAQPRATNTDPSSPTLQRTAPTAAQPKPPTPILPRPGTTSQQPLSNGQPTAQSPFGQPPPAVAAKSQAQLQPNGAAQVPVAVAQTQAQKPAQPVVVTQVTSAPNDRHLQIHQELKTLRRKLEEMAKTPASPLKGKMGDLRREIRKSMGQLTGGKGANATPLKKIKACLQESLSSNLPSPLVNVAAFVVDKREPQQDAIYNGDQMPSLFIYLLSIFSKAVINQFINECGANPKAADPIGVMAAHIFSDKDFQWRGKSLIDILISKFRKTCPVLFGVRGSDKTAQGRAVIGWRKDGGSWMPEQMHYDKVAGLGAGFAAISLRDFSKANKANPYPSSNYWRALSTIVNTQPAEVSDTQYIVLKAMIDGHEQRFIQFFGNAAIAALQVALVEFPKKAPGSVAAGALQVHGQVLRDEKGLYLN</sequence>
<keyword evidence="5" id="KW-0653">Protein transport</keyword>
<feature type="compositionally biased region" description="Polar residues" evidence="11">
    <location>
        <begin position="163"/>
        <end position="181"/>
    </location>
</feature>
<evidence type="ECO:0000256" key="8">
    <source>
        <dbReference type="ARBA" id="ARBA00023242"/>
    </source>
</evidence>
<evidence type="ECO:0000256" key="6">
    <source>
        <dbReference type="ARBA" id="ARBA00023010"/>
    </source>
</evidence>
<dbReference type="STRING" id="41688.A0A2N3N692"/>
<name>A0A2N3N692_9PEZI</name>
<comment type="caution">
    <text evidence="12">The sequence shown here is derived from an EMBL/GenBank/DDBJ whole genome shotgun (WGS) entry which is preliminary data.</text>
</comment>
<evidence type="ECO:0000256" key="4">
    <source>
        <dbReference type="ARBA" id="ARBA00022816"/>
    </source>
</evidence>
<dbReference type="GO" id="GO:0015031">
    <property type="term" value="P:protein transport"/>
    <property type="evidence" value="ECO:0007669"/>
    <property type="project" value="UniProtKB-KW"/>
</dbReference>
<organism evidence="12 13">
    <name type="scientific">Lomentospora prolificans</name>
    <dbReference type="NCBI Taxonomy" id="41688"/>
    <lineage>
        <taxon>Eukaryota</taxon>
        <taxon>Fungi</taxon>
        <taxon>Dikarya</taxon>
        <taxon>Ascomycota</taxon>
        <taxon>Pezizomycotina</taxon>
        <taxon>Sordariomycetes</taxon>
        <taxon>Hypocreomycetidae</taxon>
        <taxon>Microascales</taxon>
        <taxon>Microascaceae</taxon>
        <taxon>Lomentospora</taxon>
    </lineage>
</organism>
<dbReference type="VEuPathDB" id="FungiDB:jhhlp_006571"/>
<dbReference type="GO" id="GO:0005737">
    <property type="term" value="C:cytoplasm"/>
    <property type="evidence" value="ECO:0007669"/>
    <property type="project" value="TreeGrafter"/>
</dbReference>
<evidence type="ECO:0000313" key="12">
    <source>
        <dbReference type="EMBL" id="PKS07959.1"/>
    </source>
</evidence>
<proteinExistence type="inferred from homology"/>
<keyword evidence="8" id="KW-0539">Nucleus</keyword>
<gene>
    <name evidence="12" type="ORF">jhhlp_006571</name>
</gene>
<evidence type="ECO:0000256" key="1">
    <source>
        <dbReference type="ARBA" id="ARBA00004567"/>
    </source>
</evidence>
<dbReference type="PANTHER" id="PTHR12960">
    <property type="entry name" value="GLE-1-RELATED"/>
    <property type="match status" value="1"/>
</dbReference>
<reference evidence="12 13" key="1">
    <citation type="journal article" date="2017" name="G3 (Bethesda)">
        <title>First Draft Genome Sequence of the Pathogenic Fungus Lomentospora prolificans (Formerly Scedosporium prolificans).</title>
        <authorList>
            <person name="Luo R."/>
            <person name="Zimin A."/>
            <person name="Workman R."/>
            <person name="Fan Y."/>
            <person name="Pertea G."/>
            <person name="Grossman N."/>
            <person name="Wear M.P."/>
            <person name="Jia B."/>
            <person name="Miller H."/>
            <person name="Casadevall A."/>
            <person name="Timp W."/>
            <person name="Zhang S.X."/>
            <person name="Salzberg S.L."/>
        </authorList>
    </citation>
    <scope>NUCLEOTIDE SEQUENCE [LARGE SCALE GENOMIC DNA]</scope>
    <source>
        <strain evidence="12 13">JHH-5317</strain>
    </source>
</reference>
<dbReference type="GO" id="GO:0044614">
    <property type="term" value="C:nuclear pore cytoplasmic filaments"/>
    <property type="evidence" value="ECO:0007669"/>
    <property type="project" value="TreeGrafter"/>
</dbReference>
<keyword evidence="3" id="KW-0813">Transport</keyword>
<dbReference type="GO" id="GO:0016973">
    <property type="term" value="P:poly(A)+ mRNA export from nucleus"/>
    <property type="evidence" value="ECO:0007669"/>
    <property type="project" value="InterPro"/>
</dbReference>
<evidence type="ECO:0000313" key="13">
    <source>
        <dbReference type="Proteomes" id="UP000233524"/>
    </source>
</evidence>
<feature type="compositionally biased region" description="Basic and acidic residues" evidence="11">
    <location>
        <begin position="76"/>
        <end position="96"/>
    </location>
</feature>
<evidence type="ECO:0000256" key="11">
    <source>
        <dbReference type="SAM" id="MobiDB-lite"/>
    </source>
</evidence>
<keyword evidence="13" id="KW-1185">Reference proteome</keyword>
<protein>
    <recommendedName>
        <fullName evidence="9">mRNA export factor GLE1</fullName>
    </recommendedName>
    <alternativeName>
        <fullName evidence="10">Nucleoporin GLE1</fullName>
    </alternativeName>
</protein>
<dbReference type="InParanoid" id="A0A2N3N692"/>
<feature type="region of interest" description="Disordered" evidence="11">
    <location>
        <begin position="76"/>
        <end position="196"/>
    </location>
</feature>
<keyword evidence="6" id="KW-0811">Translocation</keyword>
<evidence type="ECO:0000256" key="7">
    <source>
        <dbReference type="ARBA" id="ARBA00023132"/>
    </source>
</evidence>
<dbReference type="Pfam" id="PF07817">
    <property type="entry name" value="GLE1"/>
    <property type="match status" value="1"/>
</dbReference>
<keyword evidence="4" id="KW-0509">mRNA transport</keyword>
<dbReference type="InterPro" id="IPR038506">
    <property type="entry name" value="GLE1-like_sf"/>
</dbReference>